<protein>
    <submittedName>
        <fullName evidence="1">Uncharacterized protein</fullName>
    </submittedName>
</protein>
<dbReference type="RefSeq" id="WP_173127254.1">
    <property type="nucleotide sequence ID" value="NZ_CBCSGW010000015.1"/>
</dbReference>
<evidence type="ECO:0000313" key="1">
    <source>
        <dbReference type="EMBL" id="NRN64694.1"/>
    </source>
</evidence>
<name>A0ABX2F0N5_9PSEU</name>
<dbReference type="Proteomes" id="UP000763557">
    <property type="component" value="Unassembled WGS sequence"/>
</dbReference>
<proteinExistence type="predicted"/>
<evidence type="ECO:0000313" key="2">
    <source>
        <dbReference type="Proteomes" id="UP000763557"/>
    </source>
</evidence>
<gene>
    <name evidence="1" type="ORF">GC106_19000</name>
</gene>
<keyword evidence="2" id="KW-1185">Reference proteome</keyword>
<accession>A0ABX2F0N5</accession>
<sequence>MTDADKITGLIAAMLSESHGIAAVQRDDVVDLPDLALRVKVDPPIWHQDGRLVQLPVAIGDPSWSALAWDQAVGVAGEDAHPLAQALMAWVHHVLPLFIALRDPDNPLAGAVYRMGATDAAGNPAELLAAPVMMRMFGEPGPSFQQVLADDPPSLLVAERLLGEVRLAGQPLWLSTLSGMAGGEAVREVTVNNTAATDDFPGFDAALDWGAASGTVKSWVVLHGHG</sequence>
<comment type="caution">
    <text evidence="1">The sequence shown here is derived from an EMBL/GenBank/DDBJ whole genome shotgun (WGS) entry which is preliminary data.</text>
</comment>
<reference evidence="1 2" key="1">
    <citation type="submission" date="2020-01" db="EMBL/GenBank/DDBJ databases">
        <title>Kibdelosporangium persica a novel Actinomycetes from a hot desert in Iran.</title>
        <authorList>
            <person name="Safaei N."/>
            <person name="Zaburannyi N."/>
            <person name="Mueller R."/>
            <person name="Wink J."/>
        </authorList>
    </citation>
    <scope>NUCLEOTIDE SEQUENCE [LARGE SCALE GENOMIC DNA]</scope>
    <source>
        <strain evidence="1 2">4NS15</strain>
    </source>
</reference>
<dbReference type="EMBL" id="JAAATY010000004">
    <property type="protein sequence ID" value="NRN64694.1"/>
    <property type="molecule type" value="Genomic_DNA"/>
</dbReference>
<organism evidence="1 2">
    <name type="scientific">Kibdelosporangium persicum</name>
    <dbReference type="NCBI Taxonomy" id="2698649"/>
    <lineage>
        <taxon>Bacteria</taxon>
        <taxon>Bacillati</taxon>
        <taxon>Actinomycetota</taxon>
        <taxon>Actinomycetes</taxon>
        <taxon>Pseudonocardiales</taxon>
        <taxon>Pseudonocardiaceae</taxon>
        <taxon>Kibdelosporangium</taxon>
    </lineage>
</organism>